<accession>A0A366WYB8</accession>
<proteinExistence type="predicted"/>
<dbReference type="Proteomes" id="UP000252706">
    <property type="component" value="Unassembled WGS sequence"/>
</dbReference>
<comment type="caution">
    <text evidence="2">The sequence shown here is derived from an EMBL/GenBank/DDBJ whole genome shotgun (WGS) entry which is preliminary data.</text>
</comment>
<gene>
    <name evidence="2" type="ORF">DS909_09865</name>
</gene>
<reference evidence="2 3" key="1">
    <citation type="submission" date="2018-07" db="EMBL/GenBank/DDBJ databases">
        <title>Modular assembly of carbohydrate-degrading microbial communities in the ocean.</title>
        <authorList>
            <person name="Enke T.N."/>
            <person name="Datta M.S."/>
            <person name="Schwartzman J.A."/>
            <person name="Cermak N."/>
            <person name="Schmitz D.A."/>
            <person name="Barrere J."/>
            <person name="Cordero O.X."/>
        </authorList>
    </citation>
    <scope>NUCLEOTIDE SEQUENCE [LARGE SCALE GENOMIC DNA]</scope>
    <source>
        <strain evidence="2 3">C3M10</strain>
    </source>
</reference>
<dbReference type="AlphaFoldDB" id="A0A366WYB8"/>
<name>A0A366WYB8_9RHOB</name>
<keyword evidence="1" id="KW-0472">Membrane</keyword>
<sequence length="74" mass="8414">MISKILVCVDFLRPKTEPNDNLLKVVQFLCILISLNFASVIAARDFELKLIRFHLGRMCVLRFSNFCGGCGDHL</sequence>
<evidence type="ECO:0000256" key="1">
    <source>
        <dbReference type="SAM" id="Phobius"/>
    </source>
</evidence>
<dbReference type="EMBL" id="QOCE01000029">
    <property type="protein sequence ID" value="RBW55420.1"/>
    <property type="molecule type" value="Genomic_DNA"/>
</dbReference>
<keyword evidence="1" id="KW-1133">Transmembrane helix</keyword>
<evidence type="ECO:0000313" key="2">
    <source>
        <dbReference type="EMBL" id="RBW55420.1"/>
    </source>
</evidence>
<organism evidence="2 3">
    <name type="scientific">Phaeobacter gallaeciensis</name>
    <dbReference type="NCBI Taxonomy" id="60890"/>
    <lineage>
        <taxon>Bacteria</taxon>
        <taxon>Pseudomonadati</taxon>
        <taxon>Pseudomonadota</taxon>
        <taxon>Alphaproteobacteria</taxon>
        <taxon>Rhodobacterales</taxon>
        <taxon>Roseobacteraceae</taxon>
        <taxon>Phaeobacter</taxon>
    </lineage>
</organism>
<protein>
    <submittedName>
        <fullName evidence="2">Uncharacterized protein</fullName>
    </submittedName>
</protein>
<evidence type="ECO:0000313" key="3">
    <source>
        <dbReference type="Proteomes" id="UP000252706"/>
    </source>
</evidence>
<feature type="transmembrane region" description="Helical" evidence="1">
    <location>
        <begin position="25"/>
        <end position="43"/>
    </location>
</feature>
<keyword evidence="1" id="KW-0812">Transmembrane</keyword>